<evidence type="ECO:0000256" key="1">
    <source>
        <dbReference type="ARBA" id="ARBA00001933"/>
    </source>
</evidence>
<dbReference type="InterPro" id="IPR002433">
    <property type="entry name" value="Orn_de-COase"/>
</dbReference>
<comment type="similarity">
    <text evidence="2 6">Belongs to the Orn/Lys/Arg decarboxylase class-II family.</text>
</comment>
<dbReference type="AlphaFoldDB" id="A0AAD5JWV0"/>
<dbReference type="Gene3D" id="3.20.20.10">
    <property type="entry name" value="Alanine racemase"/>
    <property type="match status" value="2"/>
</dbReference>
<reference evidence="10" key="1">
    <citation type="journal article" date="2022" name="IScience">
        <title>Evolution of zygomycete secretomes and the origins of terrestrial fungal ecologies.</title>
        <authorList>
            <person name="Chang Y."/>
            <person name="Wang Y."/>
            <person name="Mondo S."/>
            <person name="Ahrendt S."/>
            <person name="Andreopoulos W."/>
            <person name="Barry K."/>
            <person name="Beard J."/>
            <person name="Benny G.L."/>
            <person name="Blankenship S."/>
            <person name="Bonito G."/>
            <person name="Cuomo C."/>
            <person name="Desiro A."/>
            <person name="Gervers K.A."/>
            <person name="Hundley H."/>
            <person name="Kuo A."/>
            <person name="LaButti K."/>
            <person name="Lang B.F."/>
            <person name="Lipzen A."/>
            <person name="O'Donnell K."/>
            <person name="Pangilinan J."/>
            <person name="Reynolds N."/>
            <person name="Sandor L."/>
            <person name="Smith M.E."/>
            <person name="Tsang A."/>
            <person name="Grigoriev I.V."/>
            <person name="Stajich J.E."/>
            <person name="Spatafora J.W."/>
        </authorList>
    </citation>
    <scope>NUCLEOTIDE SEQUENCE</scope>
    <source>
        <strain evidence="10">RSA 2281</strain>
    </source>
</reference>
<organism evidence="10 11">
    <name type="scientific">Phascolomyces articulosus</name>
    <dbReference type="NCBI Taxonomy" id="60185"/>
    <lineage>
        <taxon>Eukaryota</taxon>
        <taxon>Fungi</taxon>
        <taxon>Fungi incertae sedis</taxon>
        <taxon>Mucoromycota</taxon>
        <taxon>Mucoromycotina</taxon>
        <taxon>Mucoromycetes</taxon>
        <taxon>Mucorales</taxon>
        <taxon>Lichtheimiaceae</taxon>
        <taxon>Phascolomyces</taxon>
    </lineage>
</organism>
<feature type="domain" description="Orn/DAP/Arg decarboxylase 2 N-terminal" evidence="9">
    <location>
        <begin position="106"/>
        <end position="215"/>
    </location>
</feature>
<dbReference type="PRINTS" id="PR01182">
    <property type="entry name" value="ORNDCRBXLASE"/>
</dbReference>
<comment type="caution">
    <text evidence="10">The sequence shown here is derived from an EMBL/GenBank/DDBJ whole genome shotgun (WGS) entry which is preliminary data.</text>
</comment>
<dbReference type="InterPro" id="IPR009006">
    <property type="entry name" value="Ala_racemase/Decarboxylase_C"/>
</dbReference>
<dbReference type="PANTHER" id="PTHR11482:SF6">
    <property type="entry name" value="ORNITHINE DECARBOXYLASE 1-RELATED"/>
    <property type="match status" value="1"/>
</dbReference>
<feature type="modified residue" description="N6-(pyridoxal phosphate)lysine" evidence="5">
    <location>
        <position position="129"/>
    </location>
</feature>
<evidence type="ECO:0000313" key="11">
    <source>
        <dbReference type="Proteomes" id="UP001209540"/>
    </source>
</evidence>
<dbReference type="InterPro" id="IPR029066">
    <property type="entry name" value="PLP-binding_barrel"/>
</dbReference>
<dbReference type="InterPro" id="IPR022643">
    <property type="entry name" value="De-COase2_C"/>
</dbReference>
<proteinExistence type="inferred from homology"/>
<dbReference type="CDD" id="cd00622">
    <property type="entry name" value="PLPDE_III_ODC"/>
    <property type="match status" value="1"/>
</dbReference>
<evidence type="ECO:0000256" key="7">
    <source>
        <dbReference type="SAM" id="MobiDB-lite"/>
    </source>
</evidence>
<dbReference type="GO" id="GO:0033387">
    <property type="term" value="P:putrescine biosynthetic process from arginine, via ornithine"/>
    <property type="evidence" value="ECO:0007669"/>
    <property type="project" value="TreeGrafter"/>
</dbReference>
<sequence>MHFKSLLNNLNLVLGKDGAQEQNDNASRQRNTLRNDDKSTRIKQMNNYTINTVSPTRINNGSNRLTTKVMGNSVEEAIKEHFEKTVSFSNNNIPVECHAFYVGDLGELHRQYLKWKALLPRIQPFYAIKCNPDSVTIQYLASLGMGFDCASKMEIQQVLELGVDPDQIIYAQPVKQPSFLRYASQNNVSLMTFDNEDELYKIKEIYPNAKLVLRICFHVGCECSNADAFYHALVRARHVFGRAETFGYQLTLLDVGGGFNDSSVVEGTTFEKVAAVLGSTVDELFPSKDVRVIAEPGRYFVGGPAYVYCVGIIGRRTVHDGDKNKKNSLYVSEKMQQEDRTFTYYINDGYYGSPHTPTIDEYLKLNPRVLRKNGICFYGREIEDDEKNYPCTIWGPACCSYDRIDYDGNLPELHIGDRLYFENFGAYTIAAASNFNGCEKAKIIHVNSYHDS</sequence>
<dbReference type="EMBL" id="JAIXMP010000058">
    <property type="protein sequence ID" value="KAI9244558.1"/>
    <property type="molecule type" value="Genomic_DNA"/>
</dbReference>
<dbReference type="SUPFAM" id="SSF50621">
    <property type="entry name" value="Alanine racemase C-terminal domain-like"/>
    <property type="match status" value="1"/>
</dbReference>
<dbReference type="SUPFAM" id="SSF51419">
    <property type="entry name" value="PLP-binding barrel"/>
    <property type="match status" value="1"/>
</dbReference>
<accession>A0AAD5JWV0</accession>
<evidence type="ECO:0000259" key="9">
    <source>
        <dbReference type="Pfam" id="PF02784"/>
    </source>
</evidence>
<dbReference type="Proteomes" id="UP001209540">
    <property type="component" value="Unassembled WGS sequence"/>
</dbReference>
<feature type="domain" description="Orn/DAP/Arg decarboxylase 2 N-terminal" evidence="9">
    <location>
        <begin position="216"/>
        <end position="302"/>
    </location>
</feature>
<name>A0AAD5JWV0_9FUNG</name>
<comment type="cofactor">
    <cofactor evidence="1 5">
        <name>pyridoxal 5'-phosphate</name>
        <dbReference type="ChEBI" id="CHEBI:597326"/>
    </cofactor>
</comment>
<dbReference type="GO" id="GO:0004586">
    <property type="term" value="F:ornithine decarboxylase activity"/>
    <property type="evidence" value="ECO:0007669"/>
    <property type="project" value="TreeGrafter"/>
</dbReference>
<dbReference type="PANTHER" id="PTHR11482">
    <property type="entry name" value="ARGININE/DIAMINOPIMELATE/ORNITHINE DECARBOXYLASE"/>
    <property type="match status" value="1"/>
</dbReference>
<feature type="compositionally biased region" description="Polar residues" evidence="7">
    <location>
        <begin position="20"/>
        <end position="32"/>
    </location>
</feature>
<evidence type="ECO:0000313" key="10">
    <source>
        <dbReference type="EMBL" id="KAI9244558.1"/>
    </source>
</evidence>
<evidence type="ECO:0000256" key="6">
    <source>
        <dbReference type="RuleBase" id="RU003737"/>
    </source>
</evidence>
<dbReference type="PRINTS" id="PR01179">
    <property type="entry name" value="ODADCRBXLASE"/>
</dbReference>
<evidence type="ECO:0000256" key="3">
    <source>
        <dbReference type="ARBA" id="ARBA00022898"/>
    </source>
</evidence>
<feature type="region of interest" description="Disordered" evidence="7">
    <location>
        <begin position="18"/>
        <end position="40"/>
    </location>
</feature>
<dbReference type="GO" id="GO:0005737">
    <property type="term" value="C:cytoplasm"/>
    <property type="evidence" value="ECO:0007669"/>
    <property type="project" value="TreeGrafter"/>
</dbReference>
<evidence type="ECO:0000256" key="2">
    <source>
        <dbReference type="ARBA" id="ARBA00008872"/>
    </source>
</evidence>
<dbReference type="Pfam" id="PF02784">
    <property type="entry name" value="Orn_Arg_deC_N"/>
    <property type="match status" value="2"/>
</dbReference>
<dbReference type="Pfam" id="PF00278">
    <property type="entry name" value="Orn_DAP_Arg_deC"/>
    <property type="match status" value="1"/>
</dbReference>
<keyword evidence="3 5" id="KW-0663">Pyridoxal phosphate</keyword>
<evidence type="ECO:0000256" key="5">
    <source>
        <dbReference type="PIRSR" id="PIRSR600183-50"/>
    </source>
</evidence>
<evidence type="ECO:0000259" key="8">
    <source>
        <dbReference type="Pfam" id="PF00278"/>
    </source>
</evidence>
<feature type="active site" description="Proton donor" evidence="5">
    <location>
        <position position="398"/>
    </location>
</feature>
<feature type="domain" description="Orn/DAP/Arg decarboxylase 2 C-terminal" evidence="8">
    <location>
        <begin position="304"/>
        <end position="425"/>
    </location>
</feature>
<keyword evidence="11" id="KW-1185">Reference proteome</keyword>
<keyword evidence="4" id="KW-0456">Lyase</keyword>
<protein>
    <recommendedName>
        <fullName evidence="12">Ornithine decarboxylase</fullName>
    </recommendedName>
</protein>
<dbReference type="InterPro" id="IPR000183">
    <property type="entry name" value="Orn/DAP/Arg_de-COase"/>
</dbReference>
<reference evidence="10" key="2">
    <citation type="submission" date="2023-02" db="EMBL/GenBank/DDBJ databases">
        <authorList>
            <consortium name="DOE Joint Genome Institute"/>
            <person name="Mondo S.J."/>
            <person name="Chang Y."/>
            <person name="Wang Y."/>
            <person name="Ahrendt S."/>
            <person name="Andreopoulos W."/>
            <person name="Barry K."/>
            <person name="Beard J."/>
            <person name="Benny G.L."/>
            <person name="Blankenship S."/>
            <person name="Bonito G."/>
            <person name="Cuomo C."/>
            <person name="Desiro A."/>
            <person name="Gervers K.A."/>
            <person name="Hundley H."/>
            <person name="Kuo A."/>
            <person name="LaButti K."/>
            <person name="Lang B.F."/>
            <person name="Lipzen A."/>
            <person name="O'Donnell K."/>
            <person name="Pangilinan J."/>
            <person name="Reynolds N."/>
            <person name="Sandor L."/>
            <person name="Smith M.W."/>
            <person name="Tsang A."/>
            <person name="Grigoriev I.V."/>
            <person name="Stajich J.E."/>
            <person name="Spatafora J.W."/>
        </authorList>
    </citation>
    <scope>NUCLEOTIDE SEQUENCE</scope>
    <source>
        <strain evidence="10">RSA 2281</strain>
    </source>
</reference>
<dbReference type="Gene3D" id="2.40.37.10">
    <property type="entry name" value="Lyase, Ornithine Decarboxylase, Chain A, domain 1"/>
    <property type="match status" value="1"/>
</dbReference>
<dbReference type="InterPro" id="IPR022644">
    <property type="entry name" value="De-COase2_N"/>
</dbReference>
<gene>
    <name evidence="10" type="ORF">BDA99DRAFT_610108</name>
</gene>
<evidence type="ECO:0000256" key="4">
    <source>
        <dbReference type="ARBA" id="ARBA00023239"/>
    </source>
</evidence>
<evidence type="ECO:0008006" key="12">
    <source>
        <dbReference type="Google" id="ProtNLM"/>
    </source>
</evidence>